<dbReference type="PANTHER" id="PTHR34376">
    <property type="entry name" value="SERINE PROTEASE INHIBITOR, KAZAL-TYPE FAMILY PROTEIN"/>
    <property type="match status" value="1"/>
</dbReference>
<dbReference type="Proteomes" id="UP000239757">
    <property type="component" value="Unassembled WGS sequence"/>
</dbReference>
<evidence type="ECO:0000256" key="1">
    <source>
        <dbReference type="SAM" id="Phobius"/>
    </source>
</evidence>
<evidence type="ECO:0008006" key="4">
    <source>
        <dbReference type="Google" id="ProtNLM"/>
    </source>
</evidence>
<protein>
    <recommendedName>
        <fullName evidence="4">Kazal-like domain-containing protein</fullName>
    </recommendedName>
</protein>
<accession>A0A2P5YT46</accession>
<gene>
    <name evidence="2" type="ORF">GOBAR_AA01852</name>
</gene>
<name>A0A2P5YT46_GOSBA</name>
<dbReference type="AlphaFoldDB" id="A0A2P5YT46"/>
<sequence length="225" mass="24693">MFSLRGRKIWRGKWASPRVSHRKAWSMVHLALLKGTVGFGIWFLMVDVGGRYLAQFCNSLQWIRETPATASKFNVQQGRNIHYEILSLAAHMPCSTATPPHIFTVFLLFFCIWAPITQSVPDDSGFLQLPSDGFINVDESGVCARFTKPASCPVNCFRTEPVCGVNGVTYWCGCADAFCAGTRVAKLGFCEVGSGGSASFSGQVLLLVHIVWLILLGFSVLCGLF</sequence>
<evidence type="ECO:0000313" key="3">
    <source>
        <dbReference type="Proteomes" id="UP000239757"/>
    </source>
</evidence>
<dbReference type="EMBL" id="KZ662812">
    <property type="protein sequence ID" value="PPS18723.1"/>
    <property type="molecule type" value="Genomic_DNA"/>
</dbReference>
<reference evidence="2 3" key="1">
    <citation type="submission" date="2015-01" db="EMBL/GenBank/DDBJ databases">
        <title>Genome of allotetraploid Gossypium barbadense reveals genomic plasticity and fiber elongation in cotton evolution.</title>
        <authorList>
            <person name="Chen X."/>
            <person name="Liu X."/>
            <person name="Zhao B."/>
            <person name="Zheng H."/>
            <person name="Hu Y."/>
            <person name="Lu G."/>
            <person name="Yang C."/>
            <person name="Chen J."/>
            <person name="Shan C."/>
            <person name="Zhang L."/>
            <person name="Zhou Y."/>
            <person name="Wang L."/>
            <person name="Guo W."/>
            <person name="Bai Y."/>
            <person name="Ruan J."/>
            <person name="Shangguan X."/>
            <person name="Mao Y."/>
            <person name="Jiang J."/>
            <person name="Zhu Y."/>
            <person name="Lei J."/>
            <person name="Kang H."/>
            <person name="Chen S."/>
            <person name="He X."/>
            <person name="Wang R."/>
            <person name="Wang Y."/>
            <person name="Chen J."/>
            <person name="Wang L."/>
            <person name="Yu S."/>
            <person name="Wang B."/>
            <person name="Wei J."/>
            <person name="Song S."/>
            <person name="Lu X."/>
            <person name="Gao Z."/>
            <person name="Gu W."/>
            <person name="Deng X."/>
            <person name="Ma D."/>
            <person name="Wang S."/>
            <person name="Liang W."/>
            <person name="Fang L."/>
            <person name="Cai C."/>
            <person name="Zhu X."/>
            <person name="Zhou B."/>
            <person name="Zhang Y."/>
            <person name="Chen Z."/>
            <person name="Xu S."/>
            <person name="Zhu R."/>
            <person name="Wang S."/>
            <person name="Zhang T."/>
            <person name="Zhao G."/>
        </authorList>
    </citation>
    <scope>NUCLEOTIDE SEQUENCE [LARGE SCALE GENOMIC DNA]</scope>
    <source>
        <strain evidence="3">cv. Xinhai21</strain>
        <tissue evidence="2">Leaf</tissue>
    </source>
</reference>
<keyword evidence="1" id="KW-0812">Transmembrane</keyword>
<evidence type="ECO:0000313" key="2">
    <source>
        <dbReference type="EMBL" id="PPS18723.1"/>
    </source>
</evidence>
<proteinExistence type="predicted"/>
<keyword evidence="1" id="KW-0472">Membrane</keyword>
<keyword evidence="1" id="KW-1133">Transmembrane helix</keyword>
<dbReference type="PANTHER" id="PTHR34376:SF8">
    <property type="entry name" value="KAZAL-LIKE DOMAIN-CONTAINING PROTEIN"/>
    <property type="match status" value="1"/>
</dbReference>
<organism evidence="2 3">
    <name type="scientific">Gossypium barbadense</name>
    <name type="common">Sea Island cotton</name>
    <name type="synonym">Hibiscus barbadensis</name>
    <dbReference type="NCBI Taxonomy" id="3634"/>
    <lineage>
        <taxon>Eukaryota</taxon>
        <taxon>Viridiplantae</taxon>
        <taxon>Streptophyta</taxon>
        <taxon>Embryophyta</taxon>
        <taxon>Tracheophyta</taxon>
        <taxon>Spermatophyta</taxon>
        <taxon>Magnoliopsida</taxon>
        <taxon>eudicotyledons</taxon>
        <taxon>Gunneridae</taxon>
        <taxon>Pentapetalae</taxon>
        <taxon>rosids</taxon>
        <taxon>malvids</taxon>
        <taxon>Malvales</taxon>
        <taxon>Malvaceae</taxon>
        <taxon>Malvoideae</taxon>
        <taxon>Gossypium</taxon>
    </lineage>
</organism>
<feature type="transmembrane region" description="Helical" evidence="1">
    <location>
        <begin position="24"/>
        <end position="46"/>
    </location>
</feature>
<dbReference type="OrthoDB" id="1916993at2759"/>
<feature type="transmembrane region" description="Helical" evidence="1">
    <location>
        <begin position="204"/>
        <end position="224"/>
    </location>
</feature>